<evidence type="ECO:0000313" key="1">
    <source>
        <dbReference type="EMBL" id="MFD1126204.1"/>
    </source>
</evidence>
<dbReference type="RefSeq" id="WP_225419098.1">
    <property type="nucleotide sequence ID" value="NZ_JBHTLH010000042.1"/>
</dbReference>
<name>A0ABW3PI74_9LACO</name>
<dbReference type="Proteomes" id="UP001597156">
    <property type="component" value="Unassembled WGS sequence"/>
</dbReference>
<sequence length="219" mass="25134">MESSYFSVEQSQRGAITKLILANDATQMNWVIDPEYLASLHYHDEDKLFGEFHITVNGQQFQSINVTPKIQQFNTQSQLIFPFENFKVIENFILNGKALDWQIQVENLSSSELEVEDFGAWISLAYVMFRDKHVRRNANRSAAVFPSISPEYTKLAVVRRDNTVPNLGVYQTEGRVLSVGTYNEYTNRFFENASPSLDGMLFHEFILAGGYQDDQRPPS</sequence>
<evidence type="ECO:0000313" key="2">
    <source>
        <dbReference type="Proteomes" id="UP001597156"/>
    </source>
</evidence>
<protein>
    <submittedName>
        <fullName evidence="1">Uncharacterized protein</fullName>
    </submittedName>
</protein>
<dbReference type="EMBL" id="JBHTLH010000042">
    <property type="protein sequence ID" value="MFD1126204.1"/>
    <property type="molecule type" value="Genomic_DNA"/>
</dbReference>
<keyword evidence="2" id="KW-1185">Reference proteome</keyword>
<proteinExistence type="predicted"/>
<gene>
    <name evidence="1" type="ORF">ACFQ22_12660</name>
</gene>
<organism evidence="1 2">
    <name type="scientific">Lentilactobacillus raoultii</name>
    <dbReference type="NCBI Taxonomy" id="1987503"/>
    <lineage>
        <taxon>Bacteria</taxon>
        <taxon>Bacillati</taxon>
        <taxon>Bacillota</taxon>
        <taxon>Bacilli</taxon>
        <taxon>Lactobacillales</taxon>
        <taxon>Lactobacillaceae</taxon>
        <taxon>Lentilactobacillus</taxon>
    </lineage>
</organism>
<comment type="caution">
    <text evidence="1">The sequence shown here is derived from an EMBL/GenBank/DDBJ whole genome shotgun (WGS) entry which is preliminary data.</text>
</comment>
<accession>A0ABW3PI74</accession>
<reference evidence="2" key="1">
    <citation type="journal article" date="2019" name="Int. J. Syst. Evol. Microbiol.">
        <title>The Global Catalogue of Microorganisms (GCM) 10K type strain sequencing project: providing services to taxonomists for standard genome sequencing and annotation.</title>
        <authorList>
            <consortium name="The Broad Institute Genomics Platform"/>
            <consortium name="The Broad Institute Genome Sequencing Center for Infectious Disease"/>
            <person name="Wu L."/>
            <person name="Ma J."/>
        </authorList>
    </citation>
    <scope>NUCLEOTIDE SEQUENCE [LARGE SCALE GENOMIC DNA]</scope>
    <source>
        <strain evidence="2">CCUG 71848</strain>
    </source>
</reference>